<dbReference type="PRINTS" id="PR01577">
    <property type="entry name" value="KCNABCHANNEL"/>
</dbReference>
<evidence type="ECO:0000256" key="3">
    <source>
        <dbReference type="ARBA" id="ARBA00023002"/>
    </source>
</evidence>
<dbReference type="AlphaFoldDB" id="A0AA39T264"/>
<accession>A0AA39T264</accession>
<reference evidence="5" key="1">
    <citation type="submission" date="2023-06" db="EMBL/GenBank/DDBJ databases">
        <title>Genome-scale phylogeny and comparative genomics of the fungal order Sordariales.</title>
        <authorList>
            <consortium name="Lawrence Berkeley National Laboratory"/>
            <person name="Hensen N."/>
            <person name="Bonometti L."/>
            <person name="Westerberg I."/>
            <person name="Brannstrom I.O."/>
            <person name="Guillou S."/>
            <person name="Cros-Aarteil S."/>
            <person name="Calhoun S."/>
            <person name="Haridas S."/>
            <person name="Kuo A."/>
            <person name="Mondo S."/>
            <person name="Pangilinan J."/>
            <person name="Riley R."/>
            <person name="LaButti K."/>
            <person name="Andreopoulos B."/>
            <person name="Lipzen A."/>
            <person name="Chen C."/>
            <person name="Yanf M."/>
            <person name="Daum C."/>
            <person name="Ng V."/>
            <person name="Clum A."/>
            <person name="Steindorff A."/>
            <person name="Ohm R."/>
            <person name="Martin F."/>
            <person name="Silar P."/>
            <person name="Natvig D."/>
            <person name="Lalanne C."/>
            <person name="Gautier V."/>
            <person name="Ament-velasquez S.L."/>
            <person name="Kruys A."/>
            <person name="Hutchinson M.I."/>
            <person name="Powell A.J."/>
            <person name="Barry K."/>
            <person name="Miller A.N."/>
            <person name="Grigoriev I.V."/>
            <person name="Debuchy R."/>
            <person name="Gladieux P."/>
            <person name="Thoren M.H."/>
            <person name="Johannesson H."/>
        </authorList>
    </citation>
    <scope>NUCLEOTIDE SEQUENCE</scope>
    <source>
        <strain evidence="5">SMH3391-2</strain>
    </source>
</reference>
<dbReference type="Pfam" id="PF00248">
    <property type="entry name" value="Aldo_ket_red"/>
    <property type="match status" value="1"/>
</dbReference>
<proteinExistence type="inferred from homology"/>
<keyword evidence="3" id="KW-0560">Oxidoreductase</keyword>
<evidence type="ECO:0000256" key="2">
    <source>
        <dbReference type="ARBA" id="ARBA00022857"/>
    </source>
</evidence>
<dbReference type="GO" id="GO:0016491">
    <property type="term" value="F:oxidoreductase activity"/>
    <property type="evidence" value="ECO:0007669"/>
    <property type="project" value="UniProtKB-KW"/>
</dbReference>
<feature type="domain" description="NADP-dependent oxidoreductase" evidence="4">
    <location>
        <begin position="16"/>
        <end position="325"/>
    </location>
</feature>
<dbReference type="SUPFAM" id="SSF51430">
    <property type="entry name" value="NAD(P)-linked oxidoreductase"/>
    <property type="match status" value="1"/>
</dbReference>
<sequence length="327" mass="36265">MVYRRLGSSGLQVSALGLGGWHTFGSQVENATTLACMEQGHDCGINYFDTAEIAAGGQSEVAMGRVIRMLGWNRNDIVISTKLNWGGPINYGLSRKHIIEGLRASLKRLDLRYVDIIYAHRPDRLISMEEVVRAFNYVIETKGWAVYWGTSEWRADEIAEACGIAKQLGLIAPVVHAEQPFCNILNRKRVGGQFQRPYSRFGLGLTTYGPLKSGLLGGKYNDFPDAPAPVIRFANSDDEFDSYMTDNYGNKAWREDSEKIWKLMAVADKIGIPHSELTLAWALKKPNVSSIITGASKPEQVRANVNALRSLDRLTPAIMAEIDEIVG</sequence>
<evidence type="ECO:0000313" key="6">
    <source>
        <dbReference type="Proteomes" id="UP001174934"/>
    </source>
</evidence>
<dbReference type="EMBL" id="JAULSR010000009">
    <property type="protein sequence ID" value="KAK0612286.1"/>
    <property type="molecule type" value="Genomic_DNA"/>
</dbReference>
<keyword evidence="6" id="KW-1185">Reference proteome</keyword>
<dbReference type="InterPro" id="IPR005399">
    <property type="entry name" value="K_chnl_volt-dep_bsu_KCNAB-rel"/>
</dbReference>
<name>A0AA39T264_9PEZI</name>
<dbReference type="Proteomes" id="UP001174934">
    <property type="component" value="Unassembled WGS sequence"/>
</dbReference>
<dbReference type="Gene3D" id="3.20.20.100">
    <property type="entry name" value="NADP-dependent oxidoreductase domain"/>
    <property type="match status" value="1"/>
</dbReference>
<comment type="caution">
    <text evidence="5">The sequence shown here is derived from an EMBL/GenBank/DDBJ whole genome shotgun (WGS) entry which is preliminary data.</text>
</comment>
<dbReference type="PANTHER" id="PTHR43150">
    <property type="entry name" value="HYPERKINETIC, ISOFORM M"/>
    <property type="match status" value="1"/>
</dbReference>
<dbReference type="InterPro" id="IPR036812">
    <property type="entry name" value="NAD(P)_OxRdtase_dom_sf"/>
</dbReference>
<comment type="similarity">
    <text evidence="1">Belongs to the shaker potassium channel beta subunit family.</text>
</comment>
<keyword evidence="2" id="KW-0521">NADP</keyword>
<gene>
    <name evidence="5" type="ORF">B0T17DRAFT_499370</name>
</gene>
<protein>
    <submittedName>
        <fullName evidence="5">NADP-dependent oxidoreductase domain-containing protein</fullName>
    </submittedName>
</protein>
<evidence type="ECO:0000256" key="1">
    <source>
        <dbReference type="ARBA" id="ARBA00006515"/>
    </source>
</evidence>
<evidence type="ECO:0000313" key="5">
    <source>
        <dbReference type="EMBL" id="KAK0612286.1"/>
    </source>
</evidence>
<evidence type="ECO:0000259" key="4">
    <source>
        <dbReference type="Pfam" id="PF00248"/>
    </source>
</evidence>
<organism evidence="5 6">
    <name type="scientific">Bombardia bombarda</name>
    <dbReference type="NCBI Taxonomy" id="252184"/>
    <lineage>
        <taxon>Eukaryota</taxon>
        <taxon>Fungi</taxon>
        <taxon>Dikarya</taxon>
        <taxon>Ascomycota</taxon>
        <taxon>Pezizomycotina</taxon>
        <taxon>Sordariomycetes</taxon>
        <taxon>Sordariomycetidae</taxon>
        <taxon>Sordariales</taxon>
        <taxon>Lasiosphaeriaceae</taxon>
        <taxon>Bombardia</taxon>
    </lineage>
</organism>
<dbReference type="PANTHER" id="PTHR43150:SF6">
    <property type="entry name" value="VIC POTASSIUM ION CHANNEL, BETA SUBUNIT (EUROFUNG)"/>
    <property type="match status" value="1"/>
</dbReference>
<dbReference type="InterPro" id="IPR023210">
    <property type="entry name" value="NADP_OxRdtase_dom"/>
</dbReference>